<dbReference type="PROSITE" id="PS50878">
    <property type="entry name" value="RT_POL"/>
    <property type="match status" value="1"/>
</dbReference>
<name>A0ABT1LEJ8_9HYPH</name>
<organism evidence="2 3">
    <name type="scientific">Alsobacter ponti</name>
    <dbReference type="NCBI Taxonomy" id="2962936"/>
    <lineage>
        <taxon>Bacteria</taxon>
        <taxon>Pseudomonadati</taxon>
        <taxon>Pseudomonadota</taxon>
        <taxon>Alphaproteobacteria</taxon>
        <taxon>Hyphomicrobiales</taxon>
        <taxon>Alsobacteraceae</taxon>
        <taxon>Alsobacter</taxon>
    </lineage>
</organism>
<dbReference type="InterPro" id="IPR043502">
    <property type="entry name" value="DNA/RNA_pol_sf"/>
</dbReference>
<evidence type="ECO:0000313" key="3">
    <source>
        <dbReference type="Proteomes" id="UP001205890"/>
    </source>
</evidence>
<feature type="domain" description="Reverse transcriptase" evidence="1">
    <location>
        <begin position="87"/>
        <end position="316"/>
    </location>
</feature>
<evidence type="ECO:0000313" key="2">
    <source>
        <dbReference type="EMBL" id="MCP8939925.1"/>
    </source>
</evidence>
<evidence type="ECO:0000259" key="1">
    <source>
        <dbReference type="PROSITE" id="PS50878"/>
    </source>
</evidence>
<dbReference type="EMBL" id="JANCLU010000015">
    <property type="protein sequence ID" value="MCP8939925.1"/>
    <property type="molecule type" value="Genomic_DNA"/>
</dbReference>
<dbReference type="Proteomes" id="UP001205890">
    <property type="component" value="Unassembled WGS sequence"/>
</dbReference>
<protein>
    <recommendedName>
        <fullName evidence="1">Reverse transcriptase domain-containing protein</fullName>
    </recommendedName>
</protein>
<keyword evidence="3" id="KW-1185">Reference proteome</keyword>
<sequence length="427" mass="47443">MVDGIKYGGDLSAKAKKELDLRVQAAQAASNILSKKLSEAVKFDSETAWDIQFEMLFGEDAILACHVAAALKMKRCQRPSLQEIFALTKTADISKPISELVYVRSLHKGNGKHRFICSFGIQHRAAQEICRRAMAPFFVPKRFQCIGPEGYHAAVAKTLARLEAGFDHACVLDIVHCFQSFDEARLVEILPLPDAVVRNVALGDTMAMRVGHQGLPSGISRSYALQQARQGIPQGSCHSPHIQAFTVSKLTWSKECVLMQNYADDFALLAMSGAMLTDAREELGERVRKLPGGHFELATKSEGTLQSGFRFLGHDFIEKDGKIQALMPPSAWHKIVSKLNKLDDEFADLLSKKHDPLGAKKILIKQLAVVRGYEQSYKSCSNLARYLEPLFITIEDNAKLVGVNLKELEIMAKPLIDRYHVYTNSLS</sequence>
<dbReference type="SUPFAM" id="SSF56672">
    <property type="entry name" value="DNA/RNA polymerases"/>
    <property type="match status" value="1"/>
</dbReference>
<proteinExistence type="predicted"/>
<dbReference type="RefSeq" id="WP_254744070.1">
    <property type="nucleotide sequence ID" value="NZ_JANCLU010000015.1"/>
</dbReference>
<accession>A0ABT1LEJ8</accession>
<comment type="caution">
    <text evidence="2">The sequence shown here is derived from an EMBL/GenBank/DDBJ whole genome shotgun (WGS) entry which is preliminary data.</text>
</comment>
<reference evidence="2 3" key="1">
    <citation type="submission" date="2022-07" db="EMBL/GenBank/DDBJ databases">
        <authorList>
            <person name="Li W.-J."/>
            <person name="Deng Q.-Q."/>
        </authorList>
    </citation>
    <scope>NUCLEOTIDE SEQUENCE [LARGE SCALE GENOMIC DNA]</scope>
    <source>
        <strain evidence="2 3">SYSU M60028</strain>
    </source>
</reference>
<gene>
    <name evidence="2" type="ORF">NK718_15470</name>
</gene>
<dbReference type="InterPro" id="IPR000477">
    <property type="entry name" value="RT_dom"/>
</dbReference>